<dbReference type="EMBL" id="JANGCH010000001">
    <property type="protein sequence ID" value="MCQ5120836.1"/>
    <property type="molecule type" value="Genomic_DNA"/>
</dbReference>
<accession>A0ABT1SHZ0</accession>
<proteinExistence type="predicted"/>
<name>A0ABT1SHZ0_9FIRM</name>
<feature type="transmembrane region" description="Helical" evidence="1">
    <location>
        <begin position="54"/>
        <end position="71"/>
    </location>
</feature>
<feature type="transmembrane region" description="Helical" evidence="1">
    <location>
        <begin position="15"/>
        <end position="34"/>
    </location>
</feature>
<protein>
    <recommendedName>
        <fullName evidence="4">DUF998 domain-containing protein</fullName>
    </recommendedName>
</protein>
<keyword evidence="1" id="KW-0472">Membrane</keyword>
<evidence type="ECO:0008006" key="4">
    <source>
        <dbReference type="Google" id="ProtNLM"/>
    </source>
</evidence>
<comment type="caution">
    <text evidence="2">The sequence shown here is derived from an EMBL/GenBank/DDBJ whole genome shotgun (WGS) entry which is preliminary data.</text>
</comment>
<keyword evidence="3" id="KW-1185">Reference proteome</keyword>
<reference evidence="2 3" key="1">
    <citation type="submission" date="2022-06" db="EMBL/GenBank/DDBJ databases">
        <title>Isolation of gut microbiota from human fecal samples.</title>
        <authorList>
            <person name="Pamer E.G."/>
            <person name="Barat B."/>
            <person name="Waligurski E."/>
            <person name="Medina S."/>
            <person name="Paddock L."/>
            <person name="Mostad J."/>
        </authorList>
    </citation>
    <scope>NUCLEOTIDE SEQUENCE [LARGE SCALE GENOMIC DNA]</scope>
    <source>
        <strain evidence="2 3">DFI.6.1</strain>
    </source>
</reference>
<feature type="transmembrane region" description="Helical" evidence="1">
    <location>
        <begin position="83"/>
        <end position="100"/>
    </location>
</feature>
<evidence type="ECO:0000313" key="3">
    <source>
        <dbReference type="Proteomes" id="UP001524435"/>
    </source>
</evidence>
<dbReference type="RefSeq" id="WP_256197266.1">
    <property type="nucleotide sequence ID" value="NZ_JANGCH010000001.1"/>
</dbReference>
<feature type="transmembrane region" description="Helical" evidence="1">
    <location>
        <begin position="112"/>
        <end position="132"/>
    </location>
</feature>
<dbReference type="Proteomes" id="UP001524435">
    <property type="component" value="Unassembled WGS sequence"/>
</dbReference>
<evidence type="ECO:0000256" key="1">
    <source>
        <dbReference type="SAM" id="Phobius"/>
    </source>
</evidence>
<keyword evidence="1" id="KW-0812">Transmembrane</keyword>
<evidence type="ECO:0000313" key="2">
    <source>
        <dbReference type="EMBL" id="MCQ5120836.1"/>
    </source>
</evidence>
<organism evidence="2 3">
    <name type="scientific">Massilicoli timonensis</name>
    <dbReference type="NCBI Taxonomy" id="2015901"/>
    <lineage>
        <taxon>Bacteria</taxon>
        <taxon>Bacillati</taxon>
        <taxon>Bacillota</taxon>
        <taxon>Erysipelotrichia</taxon>
        <taxon>Erysipelotrichales</taxon>
        <taxon>Erysipelotrichaceae</taxon>
        <taxon>Massilicoli</taxon>
    </lineage>
</organism>
<sequence>MNTIRLKQYQKWKKLQFYMLIIVILISFVIAIQAPLLSENLSFIGNALHHRGLLVLWGTCTACYFWFAFLTISHLSALIPKRIALYCALACLLMVIATILPYDEGRVPMLSFLHTAAAMLGTGIYIACYWYCLFVYQSIDYWFYRMAMSCYNLLLLFCLLLIATFASINTLAEILFSIVLPLLQYRFLCMQE</sequence>
<keyword evidence="1" id="KW-1133">Transmembrane helix</keyword>
<gene>
    <name evidence="2" type="ORF">NE663_01005</name>
</gene>
<feature type="transmembrane region" description="Helical" evidence="1">
    <location>
        <begin position="153"/>
        <end position="183"/>
    </location>
</feature>